<dbReference type="InterPro" id="IPR045340">
    <property type="entry name" value="DUF6533"/>
</dbReference>
<dbReference type="Proteomes" id="UP000027222">
    <property type="component" value="Unassembled WGS sequence"/>
</dbReference>
<proteinExistence type="predicted"/>
<evidence type="ECO:0000313" key="4">
    <source>
        <dbReference type="Proteomes" id="UP000027222"/>
    </source>
</evidence>
<dbReference type="HOGENOM" id="CLU_940239_0_0_1"/>
<feature type="transmembrane region" description="Helical" evidence="1">
    <location>
        <begin position="233"/>
        <end position="257"/>
    </location>
</feature>
<feature type="transmembrane region" description="Helical" evidence="1">
    <location>
        <begin position="263"/>
        <end position="283"/>
    </location>
</feature>
<sequence length="296" mass="33101">MVITLAQAPELAPISFDEETEFLSQLMTTRYVALCGLVIVLYDWIITLEEEVNGIWPAKWSATKAIFLLNRYITLASQLAMIVHFTGLSPAHSHITCAFYIVGYGVVVFFMLASVHVLVLLRAWAIWNRQPWITISLTAAYIIYAIICIALIVYSTATAADSFILNIHGTCISFTALSELDHYSDTGRQDLMENLSSLVLEYVSFGFTLASISRSYTGVAPGFRALQPLARRLYLSALVYISFSTVCHIFNMVMWGLFWKLPYNMLAVTYAHVFFESFARLLWLKGASIPASPAAS</sequence>
<name>A0A067TM78_GALM3</name>
<feature type="transmembrane region" description="Helical" evidence="1">
    <location>
        <begin position="133"/>
        <end position="154"/>
    </location>
</feature>
<organism evidence="3 4">
    <name type="scientific">Galerina marginata (strain CBS 339.88)</name>
    <dbReference type="NCBI Taxonomy" id="685588"/>
    <lineage>
        <taxon>Eukaryota</taxon>
        <taxon>Fungi</taxon>
        <taxon>Dikarya</taxon>
        <taxon>Basidiomycota</taxon>
        <taxon>Agaricomycotina</taxon>
        <taxon>Agaricomycetes</taxon>
        <taxon>Agaricomycetidae</taxon>
        <taxon>Agaricales</taxon>
        <taxon>Agaricineae</taxon>
        <taxon>Strophariaceae</taxon>
        <taxon>Galerina</taxon>
    </lineage>
</organism>
<feature type="transmembrane region" description="Helical" evidence="1">
    <location>
        <begin position="31"/>
        <end position="48"/>
    </location>
</feature>
<accession>A0A067TM78</accession>
<keyword evidence="4" id="KW-1185">Reference proteome</keyword>
<gene>
    <name evidence="3" type="ORF">GALMADRAFT_205977</name>
</gene>
<evidence type="ECO:0000256" key="1">
    <source>
        <dbReference type="SAM" id="Phobius"/>
    </source>
</evidence>
<dbReference type="OrthoDB" id="3242409at2759"/>
<dbReference type="AlphaFoldDB" id="A0A067TM78"/>
<keyword evidence="1" id="KW-1133">Transmembrane helix</keyword>
<evidence type="ECO:0000259" key="2">
    <source>
        <dbReference type="Pfam" id="PF20151"/>
    </source>
</evidence>
<dbReference type="EMBL" id="KL142368">
    <property type="protein sequence ID" value="KDR84286.1"/>
    <property type="molecule type" value="Genomic_DNA"/>
</dbReference>
<keyword evidence="1" id="KW-0472">Membrane</keyword>
<protein>
    <recommendedName>
        <fullName evidence="2">DUF6533 domain-containing protein</fullName>
    </recommendedName>
</protein>
<evidence type="ECO:0000313" key="3">
    <source>
        <dbReference type="EMBL" id="KDR84286.1"/>
    </source>
</evidence>
<dbReference type="Pfam" id="PF20151">
    <property type="entry name" value="DUF6533"/>
    <property type="match status" value="1"/>
</dbReference>
<feature type="transmembrane region" description="Helical" evidence="1">
    <location>
        <begin position="69"/>
        <end position="86"/>
    </location>
</feature>
<reference evidence="4" key="1">
    <citation type="journal article" date="2014" name="Proc. Natl. Acad. Sci. U.S.A.">
        <title>Extensive sampling of basidiomycete genomes demonstrates inadequacy of the white-rot/brown-rot paradigm for wood decay fungi.</title>
        <authorList>
            <person name="Riley R."/>
            <person name="Salamov A.A."/>
            <person name="Brown D.W."/>
            <person name="Nagy L.G."/>
            <person name="Floudas D."/>
            <person name="Held B.W."/>
            <person name="Levasseur A."/>
            <person name="Lombard V."/>
            <person name="Morin E."/>
            <person name="Otillar R."/>
            <person name="Lindquist E.A."/>
            <person name="Sun H."/>
            <person name="LaButti K.M."/>
            <person name="Schmutz J."/>
            <person name="Jabbour D."/>
            <person name="Luo H."/>
            <person name="Baker S.E."/>
            <person name="Pisabarro A.G."/>
            <person name="Walton J.D."/>
            <person name="Blanchette R.A."/>
            <person name="Henrissat B."/>
            <person name="Martin F."/>
            <person name="Cullen D."/>
            <person name="Hibbett D.S."/>
            <person name="Grigoriev I.V."/>
        </authorList>
    </citation>
    <scope>NUCLEOTIDE SEQUENCE [LARGE SCALE GENOMIC DNA]</scope>
    <source>
        <strain evidence="4">CBS 339.88</strain>
    </source>
</reference>
<keyword evidence="1" id="KW-0812">Transmembrane</keyword>
<feature type="transmembrane region" description="Helical" evidence="1">
    <location>
        <begin position="195"/>
        <end position="212"/>
    </location>
</feature>
<feature type="transmembrane region" description="Helical" evidence="1">
    <location>
        <begin position="98"/>
        <end position="121"/>
    </location>
</feature>
<feature type="domain" description="DUF6533" evidence="2">
    <location>
        <begin position="31"/>
        <end position="76"/>
    </location>
</feature>